<dbReference type="Pfam" id="PF01850">
    <property type="entry name" value="PIN"/>
    <property type="match status" value="1"/>
</dbReference>
<dbReference type="InterPro" id="IPR002716">
    <property type="entry name" value="PIN_dom"/>
</dbReference>
<proteinExistence type="predicted"/>
<dbReference type="Proteomes" id="UP000075420">
    <property type="component" value="Unassembled WGS sequence"/>
</dbReference>
<evidence type="ECO:0000313" key="3">
    <source>
        <dbReference type="Proteomes" id="UP000075420"/>
    </source>
</evidence>
<name>A0A150PGN9_SORCE</name>
<dbReference type="Gene3D" id="3.40.50.1010">
    <property type="entry name" value="5'-nuclease"/>
    <property type="match status" value="1"/>
</dbReference>
<dbReference type="EMBL" id="JELY01001713">
    <property type="protein sequence ID" value="KYF54830.1"/>
    <property type="molecule type" value="Genomic_DNA"/>
</dbReference>
<organism evidence="2 3">
    <name type="scientific">Sorangium cellulosum</name>
    <name type="common">Polyangium cellulosum</name>
    <dbReference type="NCBI Taxonomy" id="56"/>
    <lineage>
        <taxon>Bacteria</taxon>
        <taxon>Pseudomonadati</taxon>
        <taxon>Myxococcota</taxon>
        <taxon>Polyangia</taxon>
        <taxon>Polyangiales</taxon>
        <taxon>Polyangiaceae</taxon>
        <taxon>Sorangium</taxon>
    </lineage>
</organism>
<gene>
    <name evidence="2" type="ORF">BE08_27655</name>
</gene>
<accession>A0A150PGN9</accession>
<dbReference type="SUPFAM" id="SSF88723">
    <property type="entry name" value="PIN domain-like"/>
    <property type="match status" value="1"/>
</dbReference>
<dbReference type="InterPro" id="IPR029060">
    <property type="entry name" value="PIN-like_dom_sf"/>
</dbReference>
<feature type="domain" description="PIN" evidence="1">
    <location>
        <begin position="2"/>
        <end position="57"/>
    </location>
</feature>
<reference evidence="2 3" key="1">
    <citation type="submission" date="2014-02" db="EMBL/GenBank/DDBJ databases">
        <title>The small core and large imbalanced accessory genome model reveals a collaborative survival strategy of Sorangium cellulosum strains in nature.</title>
        <authorList>
            <person name="Han K."/>
            <person name="Peng R."/>
            <person name="Blom J."/>
            <person name="Li Y.-Z."/>
        </authorList>
    </citation>
    <scope>NUCLEOTIDE SEQUENCE [LARGE SCALE GENOMIC DNA]</scope>
    <source>
        <strain evidence="2 3">So0157-25</strain>
    </source>
</reference>
<comment type="caution">
    <text evidence="2">The sequence shown here is derived from an EMBL/GenBank/DDBJ whole genome shotgun (WGS) entry which is preliminary data.</text>
</comment>
<sequence length="66" mass="7289">MLSVFELLPLSADVFDLATELRAMHGLKTPDALHAACAIHHGCDQIWTNDDRLRHVSGRIAVRIIG</sequence>
<protein>
    <recommendedName>
        <fullName evidence="1">PIN domain-containing protein</fullName>
    </recommendedName>
</protein>
<evidence type="ECO:0000259" key="1">
    <source>
        <dbReference type="Pfam" id="PF01850"/>
    </source>
</evidence>
<dbReference type="AlphaFoldDB" id="A0A150PGN9"/>
<evidence type="ECO:0000313" key="2">
    <source>
        <dbReference type="EMBL" id="KYF54830.1"/>
    </source>
</evidence>